<keyword evidence="10" id="KW-0119">Carbohydrate metabolism</keyword>
<feature type="domain" description="LysM" evidence="16">
    <location>
        <begin position="354"/>
        <end position="401"/>
    </location>
</feature>
<dbReference type="InterPro" id="IPR017853">
    <property type="entry name" value="GH"/>
</dbReference>
<keyword evidence="12" id="KW-0624">Polysaccharide degradation</keyword>
<dbReference type="InterPro" id="IPR053214">
    <property type="entry name" value="LysM12-like"/>
</dbReference>
<keyword evidence="7 13" id="KW-0378">Hydrolase</keyword>
<evidence type="ECO:0000256" key="4">
    <source>
        <dbReference type="ARBA" id="ARBA00012729"/>
    </source>
</evidence>
<feature type="domain" description="LysM" evidence="16">
    <location>
        <begin position="420"/>
        <end position="469"/>
    </location>
</feature>
<dbReference type="InterPro" id="IPR036779">
    <property type="entry name" value="LysM_dom_sf"/>
</dbReference>
<feature type="region of interest" description="Disordered" evidence="14">
    <location>
        <begin position="1371"/>
        <end position="1392"/>
    </location>
</feature>
<dbReference type="GO" id="GO:0000272">
    <property type="term" value="P:polysaccharide catabolic process"/>
    <property type="evidence" value="ECO:0007669"/>
    <property type="project" value="UniProtKB-KW"/>
</dbReference>
<accession>A0AAD8ZZH0</accession>
<name>A0AAD8ZZH0_9PEZI</name>
<dbReference type="Gene3D" id="3.10.50.10">
    <property type="match status" value="1"/>
</dbReference>
<feature type="compositionally biased region" description="Polar residues" evidence="14">
    <location>
        <begin position="1371"/>
        <end position="1382"/>
    </location>
</feature>
<dbReference type="InterPro" id="IPR011583">
    <property type="entry name" value="Chitinase_II/V-like_cat"/>
</dbReference>
<feature type="chain" id="PRO_5041949677" description="chitinase" evidence="15">
    <location>
        <begin position="19"/>
        <end position="1558"/>
    </location>
</feature>
<proteinExistence type="inferred from homology"/>
<evidence type="ECO:0000256" key="13">
    <source>
        <dbReference type="RuleBase" id="RU000489"/>
    </source>
</evidence>
<comment type="similarity">
    <text evidence="3">Belongs to the glycosyl hydrolase 18 family. Chitinase class V subfamily.</text>
</comment>
<keyword evidence="8" id="KW-0146">Chitin degradation</keyword>
<evidence type="ECO:0000259" key="16">
    <source>
        <dbReference type="PROSITE" id="PS51782"/>
    </source>
</evidence>
<keyword evidence="6" id="KW-0147">Chitin-binding</keyword>
<evidence type="ECO:0000256" key="11">
    <source>
        <dbReference type="ARBA" id="ARBA00023295"/>
    </source>
</evidence>
<dbReference type="GO" id="GO:0006032">
    <property type="term" value="P:chitin catabolic process"/>
    <property type="evidence" value="ECO:0007669"/>
    <property type="project" value="UniProtKB-KW"/>
</dbReference>
<dbReference type="Gene3D" id="3.10.350.10">
    <property type="entry name" value="LysM domain"/>
    <property type="match status" value="2"/>
</dbReference>
<keyword evidence="15" id="KW-0732">Signal</keyword>
<comment type="subcellular location">
    <subcellularLocation>
        <location evidence="2">Secreted</location>
    </subcellularLocation>
</comment>
<feature type="region of interest" description="Disordered" evidence="14">
    <location>
        <begin position="1234"/>
        <end position="1282"/>
    </location>
</feature>
<dbReference type="Gene3D" id="3.20.20.80">
    <property type="entry name" value="Glycosidases"/>
    <property type="match status" value="1"/>
</dbReference>
<dbReference type="PANTHER" id="PTHR47700">
    <property type="entry name" value="V CHITINASE, PUTATIVE (AFU_ORTHOLOGUE AFUA_6G13720)-RELATED"/>
    <property type="match status" value="1"/>
</dbReference>
<dbReference type="InterPro" id="IPR001002">
    <property type="entry name" value="Chitin-bd_1"/>
</dbReference>
<evidence type="ECO:0000256" key="15">
    <source>
        <dbReference type="SAM" id="SignalP"/>
    </source>
</evidence>
<keyword evidence="9" id="KW-0843">Virulence</keyword>
<dbReference type="InterPro" id="IPR018392">
    <property type="entry name" value="LysM"/>
</dbReference>
<evidence type="ECO:0000256" key="2">
    <source>
        <dbReference type="ARBA" id="ARBA00004613"/>
    </source>
</evidence>
<dbReference type="SUPFAM" id="SSF51445">
    <property type="entry name" value="(Trans)glycosidases"/>
    <property type="match status" value="1"/>
</dbReference>
<evidence type="ECO:0000256" key="7">
    <source>
        <dbReference type="ARBA" id="ARBA00022801"/>
    </source>
</evidence>
<dbReference type="PANTHER" id="PTHR47700:SF2">
    <property type="entry name" value="CHITINASE"/>
    <property type="match status" value="1"/>
</dbReference>
<dbReference type="InterPro" id="IPR036861">
    <property type="entry name" value="Endochitinase-like_sf"/>
</dbReference>
<comment type="catalytic activity">
    <reaction evidence="1">
        <text>Random endo-hydrolysis of N-acetyl-beta-D-glucosaminide (1-&gt;4)-beta-linkages in chitin and chitodextrins.</text>
        <dbReference type="EC" id="3.2.1.14"/>
    </reaction>
</comment>
<keyword evidence="19" id="KW-1185">Reference proteome</keyword>
<evidence type="ECO:0000256" key="1">
    <source>
        <dbReference type="ARBA" id="ARBA00000822"/>
    </source>
</evidence>
<reference evidence="18" key="1">
    <citation type="submission" date="2023-01" db="EMBL/GenBank/DDBJ databases">
        <title>Colletotrichum chrysophilum M932 genome sequence.</title>
        <authorList>
            <person name="Baroncelli R."/>
        </authorList>
    </citation>
    <scope>NUCLEOTIDE SEQUENCE</scope>
    <source>
        <strain evidence="18">M932</strain>
    </source>
</reference>
<keyword evidence="11 13" id="KW-0326">Glycosidase</keyword>
<feature type="compositionally biased region" description="Basic and acidic residues" evidence="14">
    <location>
        <begin position="1243"/>
        <end position="1255"/>
    </location>
</feature>
<evidence type="ECO:0000256" key="12">
    <source>
        <dbReference type="ARBA" id="ARBA00023326"/>
    </source>
</evidence>
<evidence type="ECO:0000256" key="10">
    <source>
        <dbReference type="ARBA" id="ARBA00023277"/>
    </source>
</evidence>
<evidence type="ECO:0000259" key="17">
    <source>
        <dbReference type="PROSITE" id="PS51910"/>
    </source>
</evidence>
<comment type="caution">
    <text evidence="18">The sequence shown here is derived from an EMBL/GenBank/DDBJ whole genome shotgun (WGS) entry which is preliminary data.</text>
</comment>
<dbReference type="InterPro" id="IPR001579">
    <property type="entry name" value="Glyco_hydro_18_chit_AS"/>
</dbReference>
<evidence type="ECO:0000256" key="6">
    <source>
        <dbReference type="ARBA" id="ARBA00022669"/>
    </source>
</evidence>
<feature type="signal peptide" evidence="15">
    <location>
        <begin position="1"/>
        <end position="18"/>
    </location>
</feature>
<dbReference type="SMART" id="SM00257">
    <property type="entry name" value="LysM"/>
    <property type="match status" value="2"/>
</dbReference>
<protein>
    <recommendedName>
        <fullName evidence="4">chitinase</fullName>
        <ecNumber evidence="4">3.2.1.14</ecNumber>
    </recommendedName>
</protein>
<dbReference type="Proteomes" id="UP001243330">
    <property type="component" value="Unassembled WGS sequence"/>
</dbReference>
<dbReference type="Gene3D" id="3.30.60.10">
    <property type="entry name" value="Endochitinase-like"/>
    <property type="match status" value="1"/>
</dbReference>
<dbReference type="SUPFAM" id="SSF54556">
    <property type="entry name" value="Chitinase insertion domain"/>
    <property type="match status" value="1"/>
</dbReference>
<dbReference type="CDD" id="cd00118">
    <property type="entry name" value="LysM"/>
    <property type="match status" value="1"/>
</dbReference>
<dbReference type="Pfam" id="PF01476">
    <property type="entry name" value="LysM"/>
    <property type="match status" value="2"/>
</dbReference>
<keyword evidence="5" id="KW-0964">Secreted</keyword>
<dbReference type="PROSITE" id="PS51782">
    <property type="entry name" value="LYSM"/>
    <property type="match status" value="2"/>
</dbReference>
<dbReference type="PROSITE" id="PS01095">
    <property type="entry name" value="GH18_1"/>
    <property type="match status" value="1"/>
</dbReference>
<dbReference type="SMART" id="SM00636">
    <property type="entry name" value="Glyco_18"/>
    <property type="match status" value="1"/>
</dbReference>
<dbReference type="Pfam" id="PF00704">
    <property type="entry name" value="Glyco_hydro_18"/>
    <property type="match status" value="1"/>
</dbReference>
<dbReference type="GO" id="GO:0005576">
    <property type="term" value="C:extracellular region"/>
    <property type="evidence" value="ECO:0007669"/>
    <property type="project" value="UniProtKB-SubCell"/>
</dbReference>
<evidence type="ECO:0000313" key="18">
    <source>
        <dbReference type="EMBL" id="KAK1838611.1"/>
    </source>
</evidence>
<evidence type="ECO:0000256" key="5">
    <source>
        <dbReference type="ARBA" id="ARBA00022525"/>
    </source>
</evidence>
<dbReference type="Pfam" id="PF00187">
    <property type="entry name" value="Chitin_bind_1"/>
    <property type="match status" value="1"/>
</dbReference>
<dbReference type="CDD" id="cd02878">
    <property type="entry name" value="GH18_zymocin_alpha"/>
    <property type="match status" value="1"/>
</dbReference>
<evidence type="ECO:0000256" key="3">
    <source>
        <dbReference type="ARBA" id="ARBA00008682"/>
    </source>
</evidence>
<sequence>MRRFITASLILGASVVQCAVNLDGARVVAPVGEDDPSPIADIKTYEPDQHDCPLPCAHLDNVHTWVTYLSVDRLRRCQKSMLLQLSPTQRLSGGVLIRACTFGGASGGEPIITPNNINLTYATTEAAKVANETAANMGNPKKSDTLFQPSLNRAPACDVLPGGEVMKTLPVATTSSADGDGADNVGDATRLLEAMGVYFNTTDNCDESFLFGYHKQTVAGIYIGAGLGKVTVGAAIDALAGRLQGDGRVPNRLVTQLCETNKPSSGVFGVVLDNMGDLAAVQQTAADWHAGKCAAGDSLVPSGELKVAVLDIVQFHNSNGTLSNGTLFSNSTVTRRSTAILPRQNKLQGRDFCSYIQVLGGDTCTSLASRCGIRGSQFTTYNPKIDCTNPNALQPNQYVCCSAGDPGGWKPAPGDDGTCATHLIAAGDTCSSLGLQYGLTEEEIEGFNKGKTWAWTQCKDMLIDYNMCLSSGNPPLPPPQEGAQCGPLVPGTTQPTDGTSMVDLNPCPLKACCSNWGFCGPFPEHCDIHAPEGGGPGTKLPGFQSTCISNCGNEIKQNSGPPVTFSRVGYYESWNMGRDCLWLRSEKANTDGTYTHMHWGFAEIDPNTWKPVITDPHGQWDAFKKLELKRIVSFGGWAYSTEPATYNIIRQAIIDNRETFATNLAQFAKDEGIDGIDIDWEYPGAPDIMVDGKPIGQTGDGVAYLRFLTSLKQKLGTDKSVSIAAPASYWYLKAFPIDRISAVIDYIVYMTYDLHGQWDYGNVNAFDSCPSGKCIRSHVNLTETRNTLSIITKAGVANNKVMVGESSYGRSFHMAVDGCWGPLCDFTGTRIESDANPGRCTATKGYISNAEINELITQGSYSELFHDGDSNTDVLLYKGDYVSYMTPATKLTRRDDWKALNFGGSIDWAVDLQTFGDDDMKVPIDRGGDTGDEGCVSGEDKTANSGDLCEFTCSLGLCPESLCECVTRGEMLPIPPENPVEGDIIAWDEVDVDLNRLCRFACSHGYCPSEVCTTAVVDKDEDDGIIEVGWSPENPNYFNYTEARLANANRCLIYQNARLRDEAQFQCYSYCKSALDEAKDEGRTSNYGCIGFFSTKEYPDGIPWDKYPGTSYYVAPGTCSCDNMLINEIADTVLEALPIIAQIGCYVLMSSLKLVLDVGASLIPGVGKILDAGLDMATTAAQMAAYLYPEEEDPEGAFSWWLSPCGGTELVPEEIKEIFGILSSVADGVSSFVKPKASKGSGKKGDEANPTDRSKPKAGTGSGANGLGKTQPGSGGIRKKCNVPKSQSTLRLGAAKNTMRRQSCVASKTQKEELIITSLTYGARATQVQATCSAQWSQACYHYSSVIRNNQAWATLTCPQAAATTAHRQDAQATATWSSQHRGSGWTRKSNRQWGACDRDEYPPAYLLDASNPAIVNSGIDRTGQLVRYIPDKDNRKAGQMWKGACFASTLKELSDANFDTAVSRAPNSAKSVTRPKTGLLRTYVGVGVNTHPEFTISSYGHSGNPPANDGLNDNKCWPSGIAAQDPGFALLTYDPYYDNHQMPYKYDQAYVQGSNGS</sequence>
<dbReference type="SUPFAM" id="SSF57016">
    <property type="entry name" value="Plant lectins/antimicrobial peptides"/>
    <property type="match status" value="1"/>
</dbReference>
<organism evidence="18 19">
    <name type="scientific">Colletotrichum chrysophilum</name>
    <dbReference type="NCBI Taxonomy" id="1836956"/>
    <lineage>
        <taxon>Eukaryota</taxon>
        <taxon>Fungi</taxon>
        <taxon>Dikarya</taxon>
        <taxon>Ascomycota</taxon>
        <taxon>Pezizomycotina</taxon>
        <taxon>Sordariomycetes</taxon>
        <taxon>Hypocreomycetidae</taxon>
        <taxon>Glomerellales</taxon>
        <taxon>Glomerellaceae</taxon>
        <taxon>Colletotrichum</taxon>
        <taxon>Colletotrichum gloeosporioides species complex</taxon>
    </lineage>
</organism>
<dbReference type="InterPro" id="IPR029070">
    <property type="entry name" value="Chitinase_insertion_sf"/>
</dbReference>
<feature type="domain" description="GH18" evidence="17">
    <location>
        <begin position="565"/>
        <end position="931"/>
    </location>
</feature>
<dbReference type="CDD" id="cd00035">
    <property type="entry name" value="ChtBD1"/>
    <property type="match status" value="1"/>
</dbReference>
<dbReference type="PROSITE" id="PS51910">
    <property type="entry name" value="GH18_2"/>
    <property type="match status" value="1"/>
</dbReference>
<gene>
    <name evidence="18" type="ORF">CCHR01_18768</name>
</gene>
<evidence type="ECO:0000256" key="9">
    <source>
        <dbReference type="ARBA" id="ARBA00023026"/>
    </source>
</evidence>
<evidence type="ECO:0000256" key="8">
    <source>
        <dbReference type="ARBA" id="ARBA00023024"/>
    </source>
</evidence>
<dbReference type="InterPro" id="IPR001223">
    <property type="entry name" value="Glyco_hydro18_cat"/>
</dbReference>
<evidence type="ECO:0000256" key="14">
    <source>
        <dbReference type="SAM" id="MobiDB-lite"/>
    </source>
</evidence>
<dbReference type="GO" id="GO:0008843">
    <property type="term" value="F:endochitinase activity"/>
    <property type="evidence" value="ECO:0007669"/>
    <property type="project" value="UniProtKB-EC"/>
</dbReference>
<dbReference type="EC" id="3.2.1.14" evidence="4"/>
<evidence type="ECO:0000313" key="19">
    <source>
        <dbReference type="Proteomes" id="UP001243330"/>
    </source>
</evidence>
<dbReference type="EMBL" id="JAQOWY010000797">
    <property type="protein sequence ID" value="KAK1838611.1"/>
    <property type="molecule type" value="Genomic_DNA"/>
</dbReference>
<dbReference type="GO" id="GO:0008061">
    <property type="term" value="F:chitin binding"/>
    <property type="evidence" value="ECO:0007669"/>
    <property type="project" value="UniProtKB-KW"/>
</dbReference>